<evidence type="ECO:0000259" key="4">
    <source>
        <dbReference type="PROSITE" id="PS51085"/>
    </source>
</evidence>
<keyword evidence="7" id="KW-1185">Reference proteome</keyword>
<dbReference type="SUPFAM" id="SSF63380">
    <property type="entry name" value="Riboflavin synthase domain-like"/>
    <property type="match status" value="1"/>
</dbReference>
<evidence type="ECO:0000256" key="1">
    <source>
        <dbReference type="ARBA" id="ARBA00001974"/>
    </source>
</evidence>
<evidence type="ECO:0000313" key="7">
    <source>
        <dbReference type="Proteomes" id="UP000215181"/>
    </source>
</evidence>
<dbReference type="InterPro" id="IPR008333">
    <property type="entry name" value="Cbr1-like_FAD-bd_dom"/>
</dbReference>
<evidence type="ECO:0000256" key="2">
    <source>
        <dbReference type="ARBA" id="ARBA00022714"/>
    </source>
</evidence>
<protein>
    <submittedName>
        <fullName evidence="6">CDP-6-deoxy-delta-3,4-glucoseen reductase</fullName>
    </submittedName>
</protein>
<dbReference type="PRINTS" id="PR00410">
    <property type="entry name" value="PHEHYDRXLASE"/>
</dbReference>
<dbReference type="InterPro" id="IPR001433">
    <property type="entry name" value="OxRdtase_FAD/NAD-bd"/>
</dbReference>
<dbReference type="CDD" id="cd06189">
    <property type="entry name" value="flavin_oxioreductase"/>
    <property type="match status" value="1"/>
</dbReference>
<dbReference type="InterPro" id="IPR039261">
    <property type="entry name" value="FNR_nucleotide-bd"/>
</dbReference>
<keyword evidence="2" id="KW-0479">Metal-binding</keyword>
<organism evidence="6 7">
    <name type="scientific">Thauera propionica</name>
    <dbReference type="NCBI Taxonomy" id="2019431"/>
    <lineage>
        <taxon>Bacteria</taxon>
        <taxon>Pseudomonadati</taxon>
        <taxon>Pseudomonadota</taxon>
        <taxon>Betaproteobacteria</taxon>
        <taxon>Rhodocyclales</taxon>
        <taxon>Zoogloeaceae</taxon>
        <taxon>Thauera</taxon>
    </lineage>
</organism>
<feature type="domain" description="FAD-binding FR-type" evidence="5">
    <location>
        <begin position="100"/>
        <end position="200"/>
    </location>
</feature>
<dbReference type="RefSeq" id="WP_094266447.1">
    <property type="nucleotide sequence ID" value="NZ_NOIH01000002.1"/>
</dbReference>
<dbReference type="Pfam" id="PF00970">
    <property type="entry name" value="FAD_binding_6"/>
    <property type="match status" value="1"/>
</dbReference>
<dbReference type="InterPro" id="IPR001041">
    <property type="entry name" value="2Fe-2S_ferredoxin-type"/>
</dbReference>
<gene>
    <name evidence="6" type="ORF">CGK74_00475</name>
</gene>
<dbReference type="Gene3D" id="3.10.20.30">
    <property type="match status" value="1"/>
</dbReference>
<dbReference type="PANTHER" id="PTHR47354">
    <property type="entry name" value="NADH OXIDOREDUCTASE HCR"/>
    <property type="match status" value="1"/>
</dbReference>
<dbReference type="InterPro" id="IPR006058">
    <property type="entry name" value="2Fe2S_fd_BS"/>
</dbReference>
<dbReference type="InterPro" id="IPR017938">
    <property type="entry name" value="Riboflavin_synthase-like_b-brl"/>
</dbReference>
<evidence type="ECO:0000256" key="3">
    <source>
        <dbReference type="ARBA" id="ARBA00034078"/>
    </source>
</evidence>
<dbReference type="GO" id="GO:0016491">
    <property type="term" value="F:oxidoreductase activity"/>
    <property type="evidence" value="ECO:0007669"/>
    <property type="project" value="InterPro"/>
</dbReference>
<dbReference type="InterPro" id="IPR017927">
    <property type="entry name" value="FAD-bd_FR_type"/>
</dbReference>
<dbReference type="Gene3D" id="2.40.30.10">
    <property type="entry name" value="Translation factors"/>
    <property type="match status" value="1"/>
</dbReference>
<dbReference type="PROSITE" id="PS51085">
    <property type="entry name" value="2FE2S_FER_2"/>
    <property type="match status" value="1"/>
</dbReference>
<dbReference type="SUPFAM" id="SSF54292">
    <property type="entry name" value="2Fe-2S ferredoxin-like"/>
    <property type="match status" value="1"/>
</dbReference>
<dbReference type="Pfam" id="PF00175">
    <property type="entry name" value="NAD_binding_1"/>
    <property type="match status" value="1"/>
</dbReference>
<dbReference type="InterPro" id="IPR036010">
    <property type="entry name" value="2Fe-2S_ferredoxin-like_sf"/>
</dbReference>
<dbReference type="GO" id="GO:0051537">
    <property type="term" value="F:2 iron, 2 sulfur cluster binding"/>
    <property type="evidence" value="ECO:0007669"/>
    <property type="project" value="UniProtKB-KW"/>
</dbReference>
<dbReference type="Gene3D" id="3.40.50.80">
    <property type="entry name" value="Nucleotide-binding domain of ferredoxin-NADP reductase (FNR) module"/>
    <property type="match status" value="1"/>
</dbReference>
<reference evidence="6 7" key="1">
    <citation type="submission" date="2017-07" db="EMBL/GenBank/DDBJ databases">
        <title>Thauera sp. KNDSS-Mac4 genome sequence and assembly.</title>
        <authorList>
            <person name="Mayilraj S."/>
        </authorList>
    </citation>
    <scope>NUCLEOTIDE SEQUENCE [LARGE SCALE GENOMIC DNA]</scope>
    <source>
        <strain evidence="6 7">KNDSS-Mac4</strain>
    </source>
</reference>
<comment type="caution">
    <text evidence="6">The sequence shown here is derived from an EMBL/GenBank/DDBJ whole genome shotgun (WGS) entry which is preliminary data.</text>
</comment>
<dbReference type="PRINTS" id="PR00371">
    <property type="entry name" value="FPNCR"/>
</dbReference>
<evidence type="ECO:0000313" key="6">
    <source>
        <dbReference type="EMBL" id="OYD55660.1"/>
    </source>
</evidence>
<name>A0A235F326_9RHOO</name>
<dbReference type="Proteomes" id="UP000215181">
    <property type="component" value="Unassembled WGS sequence"/>
</dbReference>
<evidence type="ECO:0000259" key="5">
    <source>
        <dbReference type="PROSITE" id="PS51384"/>
    </source>
</evidence>
<dbReference type="SUPFAM" id="SSF52343">
    <property type="entry name" value="Ferredoxin reductase-like, C-terminal NADP-linked domain"/>
    <property type="match status" value="1"/>
</dbReference>
<dbReference type="AlphaFoldDB" id="A0A235F326"/>
<accession>A0A235F326</accession>
<dbReference type="InterPro" id="IPR050415">
    <property type="entry name" value="MRET"/>
</dbReference>
<dbReference type="PROSITE" id="PS51384">
    <property type="entry name" value="FAD_FR"/>
    <property type="match status" value="1"/>
</dbReference>
<dbReference type="PROSITE" id="PS00197">
    <property type="entry name" value="2FE2S_FER_1"/>
    <property type="match status" value="1"/>
</dbReference>
<dbReference type="CDD" id="cd00207">
    <property type="entry name" value="fer2"/>
    <property type="match status" value="1"/>
</dbReference>
<dbReference type="OrthoDB" id="9806195at2"/>
<dbReference type="PANTHER" id="PTHR47354:SF5">
    <property type="entry name" value="PROTEIN RFBI"/>
    <property type="match status" value="1"/>
</dbReference>
<sequence length="340" mass="36836">MTYRISLQPGGHEFEAAADQTVLEAALGAGLLLPHSCRDGACGACKGKVLEGTVDYGKFSAGALSESDRAEGYALFCCARPQSNLVVEARNVTRAGDIPVKKLPCRVQKLQRLADDVMLIDLKLPASENFQFRAGQYIDILLADGQRRSFSIANAPHDGGHIELHVRRIDGGRFTAHVFEAMKEKEILRFEGPHGSFWLREDSARPIVMVAGGTGFAPIKGIVEHAIAIGVKRPITLYWGARDRAGLYLDELARSWEGALPGFRYIPVLSDASASADWSGRRGLVHQAVLDDFTDLSGHEVYACGAPAMIDAARISFCGQRGLPEDAFYADAFTFAAPTN</sequence>
<keyword evidence="2" id="KW-0411">Iron-sulfur</keyword>
<dbReference type="Pfam" id="PF00111">
    <property type="entry name" value="Fer2"/>
    <property type="match status" value="1"/>
</dbReference>
<comment type="cofactor">
    <cofactor evidence="3">
        <name>[2Fe-2S] cluster</name>
        <dbReference type="ChEBI" id="CHEBI:190135"/>
    </cofactor>
</comment>
<keyword evidence="2" id="KW-0408">Iron</keyword>
<dbReference type="InterPro" id="IPR001709">
    <property type="entry name" value="Flavoprot_Pyr_Nucl_cyt_Rdtase"/>
</dbReference>
<proteinExistence type="predicted"/>
<feature type="domain" description="2Fe-2S ferredoxin-type" evidence="4">
    <location>
        <begin position="3"/>
        <end position="93"/>
    </location>
</feature>
<dbReference type="InterPro" id="IPR012675">
    <property type="entry name" value="Beta-grasp_dom_sf"/>
</dbReference>
<comment type="cofactor">
    <cofactor evidence="1">
        <name>FAD</name>
        <dbReference type="ChEBI" id="CHEBI:57692"/>
    </cofactor>
</comment>
<keyword evidence="2" id="KW-0001">2Fe-2S</keyword>
<dbReference type="EMBL" id="NOIH01000002">
    <property type="protein sequence ID" value="OYD55660.1"/>
    <property type="molecule type" value="Genomic_DNA"/>
</dbReference>